<comment type="function">
    <text evidence="5">Involved in regulation of DNA replication.</text>
</comment>
<comment type="caution">
    <text evidence="8">The sequence shown here is derived from an EMBL/GenBank/DDBJ whole genome shotgun (WGS) entry which is preliminary data.</text>
</comment>
<accession>A0A8J7YRI0</accession>
<sequence length="498" mass="57288">MTIIHLILLILLIPLKMEMTEEKETAETAETKKSDGNLFKDIFNICNSYTKIFKDKRKISPEYIPLKLPGREKDCTKMASVLSDAFSGCMPMNIFIYGMPGTGKTSVIKRVFDEMEKFQKKNGHNENKLNKVKIITKYINCREKATTEYQVLLRILEDERLKEIASGRGSNPDNNNEDKIYGYKLDGLAVEKLYEFLEKVLKRGKIALLVSLDEVDAIRKNFDKDNLFYNLVRMNSSLNDNLSDNPEESDNFNGGIAIISTTNDMKFKEKLDPRTRSSLSKKDIFFERYEASQLEKILEERKNLAFYDGTVEKSAINYAAGYVRKTYDGDVRYALNLFQIAGEITEKEGKSKVTHEEVKKGCDVVNVDTLNEGIKRLYKHLIIVLYAVADAIFKKRYKRLIDIHSDAILSGEAYEAYEEKCKELGEKAKTMRWFREYLNDLQKGEFLALSESGKGVRGNTTIISVGKYYTPKEVVERVEKLLLNEEVQKEEKQKEGTE</sequence>
<dbReference type="InterPro" id="IPR036390">
    <property type="entry name" value="WH_DNA-bd_sf"/>
</dbReference>
<evidence type="ECO:0000256" key="5">
    <source>
        <dbReference type="HAMAP-Rule" id="MF_01407"/>
    </source>
</evidence>
<dbReference type="Pfam" id="PF13191">
    <property type="entry name" value="AAA_16"/>
    <property type="match status" value="1"/>
</dbReference>
<protein>
    <recommendedName>
        <fullName evidence="5">ORC1-type DNA replication protein</fullName>
    </recommendedName>
</protein>
<dbReference type="Pfam" id="PF22703">
    <property type="entry name" value="Cdc6_lid"/>
    <property type="match status" value="1"/>
</dbReference>
<dbReference type="PANTHER" id="PTHR10763">
    <property type="entry name" value="CELL DIVISION CONTROL PROTEIN 6-RELATED"/>
    <property type="match status" value="1"/>
</dbReference>
<dbReference type="HAMAP" id="MF_01407">
    <property type="entry name" value="ORC1_type_DNA_replic_protein"/>
    <property type="match status" value="1"/>
</dbReference>
<dbReference type="SUPFAM" id="SSF52540">
    <property type="entry name" value="P-loop containing nucleoside triphosphate hydrolases"/>
    <property type="match status" value="1"/>
</dbReference>
<dbReference type="InterPro" id="IPR015163">
    <property type="entry name" value="Cdc6_C"/>
</dbReference>
<dbReference type="InterPro" id="IPR050311">
    <property type="entry name" value="ORC1/CDC6"/>
</dbReference>
<evidence type="ECO:0000256" key="3">
    <source>
        <dbReference type="ARBA" id="ARBA00022741"/>
    </source>
</evidence>
<feature type="domain" description="AAA+ ATPase" evidence="6">
    <location>
        <begin position="90"/>
        <end position="290"/>
    </location>
</feature>
<dbReference type="SUPFAM" id="SSF46785">
    <property type="entry name" value="Winged helix' DNA-binding domain"/>
    <property type="match status" value="1"/>
</dbReference>
<dbReference type="InterPro" id="IPR041664">
    <property type="entry name" value="AAA_16"/>
</dbReference>
<dbReference type="InterPro" id="IPR036388">
    <property type="entry name" value="WH-like_DNA-bd_sf"/>
</dbReference>
<dbReference type="Gene3D" id="1.10.8.60">
    <property type="match status" value="1"/>
</dbReference>
<evidence type="ECO:0000256" key="1">
    <source>
        <dbReference type="ARBA" id="ARBA00006184"/>
    </source>
</evidence>
<dbReference type="Proteomes" id="UP000738826">
    <property type="component" value="Unassembled WGS sequence"/>
</dbReference>
<dbReference type="SMART" id="SM01074">
    <property type="entry name" value="Cdc6_C"/>
    <property type="match status" value="1"/>
</dbReference>
<dbReference type="InterPro" id="IPR027417">
    <property type="entry name" value="P-loop_NTPase"/>
</dbReference>
<evidence type="ECO:0000259" key="6">
    <source>
        <dbReference type="SMART" id="SM00382"/>
    </source>
</evidence>
<gene>
    <name evidence="9" type="ORF">GW779_02510</name>
    <name evidence="8" type="ORF">GW910_01870</name>
</gene>
<dbReference type="GO" id="GO:0006260">
    <property type="term" value="P:DNA replication"/>
    <property type="evidence" value="ECO:0007669"/>
    <property type="project" value="UniProtKB-UniRule"/>
</dbReference>
<evidence type="ECO:0000313" key="9">
    <source>
        <dbReference type="EMBL" id="NCS91283.1"/>
    </source>
</evidence>
<evidence type="ECO:0000256" key="4">
    <source>
        <dbReference type="ARBA" id="ARBA00022840"/>
    </source>
</evidence>
<dbReference type="InterPro" id="IPR055237">
    <property type="entry name" value="Cdc6_lid"/>
</dbReference>
<keyword evidence="2 5" id="KW-0235">DNA replication</keyword>
<dbReference type="Gene3D" id="1.10.10.10">
    <property type="entry name" value="Winged helix-like DNA-binding domain superfamily/Winged helix DNA-binding domain"/>
    <property type="match status" value="1"/>
</dbReference>
<dbReference type="EMBL" id="JAACVF010000044">
    <property type="protein sequence ID" value="NCN64811.1"/>
    <property type="molecule type" value="Genomic_DNA"/>
</dbReference>
<organism evidence="8 10">
    <name type="scientific">Candidatus Altarchaeum hamiconexum</name>
    <dbReference type="NCBI Taxonomy" id="1803513"/>
    <lineage>
        <taxon>Archaea</taxon>
        <taxon>Candidatus Altarchaeota</taxon>
        <taxon>Candidatus Altiarchaeia</taxon>
        <taxon>Candidatus Altarchaeales</taxon>
        <taxon>Candidatus Altarchaeaceae</taxon>
        <taxon>Candidatus Altarchaeum</taxon>
    </lineage>
</organism>
<evidence type="ECO:0000256" key="2">
    <source>
        <dbReference type="ARBA" id="ARBA00022705"/>
    </source>
</evidence>
<name>A0A8J7YRI0_9ARCH</name>
<evidence type="ECO:0000259" key="7">
    <source>
        <dbReference type="SMART" id="SM01074"/>
    </source>
</evidence>
<dbReference type="GO" id="GO:0005524">
    <property type="term" value="F:ATP binding"/>
    <property type="evidence" value="ECO:0007669"/>
    <property type="project" value="UniProtKB-UniRule"/>
</dbReference>
<dbReference type="NCBIfam" id="TIGR02928">
    <property type="entry name" value="orc1/cdc6 family replication initiation protein"/>
    <property type="match status" value="1"/>
</dbReference>
<keyword evidence="4 5" id="KW-0067">ATP-binding</keyword>
<feature type="binding site" evidence="5">
    <location>
        <begin position="102"/>
        <end position="106"/>
    </location>
    <ligand>
        <name>ATP</name>
        <dbReference type="ChEBI" id="CHEBI:30616"/>
    </ligand>
</feature>
<feature type="binding site" evidence="5">
    <location>
        <position position="301"/>
    </location>
    <ligand>
        <name>ATP</name>
        <dbReference type="ChEBI" id="CHEBI:30616"/>
    </ligand>
</feature>
<dbReference type="InterPro" id="IPR014277">
    <property type="entry name" value="Orc1/Cdc6_arc"/>
</dbReference>
<dbReference type="SMART" id="SM00382">
    <property type="entry name" value="AAA"/>
    <property type="match status" value="1"/>
</dbReference>
<proteinExistence type="inferred from homology"/>
<dbReference type="Proteomes" id="UP000768163">
    <property type="component" value="Unassembled WGS sequence"/>
</dbReference>
<feature type="domain" description="Cdc6 C-terminal" evidence="7">
    <location>
        <begin position="397"/>
        <end position="478"/>
    </location>
</feature>
<dbReference type="AlphaFoldDB" id="A0A8J7YRI0"/>
<feature type="binding site" evidence="5">
    <location>
        <position position="289"/>
    </location>
    <ligand>
        <name>ATP</name>
        <dbReference type="ChEBI" id="CHEBI:30616"/>
    </ligand>
</feature>
<evidence type="ECO:0000313" key="10">
    <source>
        <dbReference type="Proteomes" id="UP000768163"/>
    </source>
</evidence>
<keyword evidence="3 5" id="KW-0547">Nucleotide-binding</keyword>
<dbReference type="CDD" id="cd18139">
    <property type="entry name" value="HLD_clamp_RarA"/>
    <property type="match status" value="1"/>
</dbReference>
<dbReference type="Gene3D" id="3.40.50.300">
    <property type="entry name" value="P-loop containing nucleotide triphosphate hydrolases"/>
    <property type="match status" value="1"/>
</dbReference>
<dbReference type="InterPro" id="IPR003593">
    <property type="entry name" value="AAA+_ATPase"/>
</dbReference>
<dbReference type="EMBL" id="JAACQH010000046">
    <property type="protein sequence ID" value="NCS91283.1"/>
    <property type="molecule type" value="Genomic_DNA"/>
</dbReference>
<evidence type="ECO:0000313" key="8">
    <source>
        <dbReference type="EMBL" id="NCN64811.1"/>
    </source>
</evidence>
<dbReference type="Pfam" id="PF09079">
    <property type="entry name" value="WHD_Cdc6"/>
    <property type="match status" value="1"/>
</dbReference>
<reference evidence="8" key="1">
    <citation type="submission" date="2019-11" db="EMBL/GenBank/DDBJ databases">
        <title>Lipid analysis of CO2-rich subsurface aquifers suggests an autotrophy-based deep biosphere with lysolipids enriched in CPR bacteria.</title>
        <authorList>
            <person name="Probst A.J."/>
            <person name="Elling F.J."/>
            <person name="Castelle C.J."/>
            <person name="Zhu Q."/>
            <person name="Elvert M."/>
            <person name="Birarda G."/>
            <person name="Holman H.-Y."/>
            <person name="Lane K.R."/>
            <person name="Ladd B."/>
            <person name="Ryan M.C."/>
            <person name="Woyke T."/>
            <person name="Hinrichs K.-U."/>
            <person name="Banfield J.F."/>
        </authorList>
    </citation>
    <scope>NUCLEOTIDE SEQUENCE</scope>
    <source>
        <strain evidence="8">CG_2015-01_33_1645</strain>
        <strain evidence="9">CG_2015-04_33_537</strain>
    </source>
</reference>
<dbReference type="PANTHER" id="PTHR10763:SF26">
    <property type="entry name" value="CELL DIVISION CONTROL PROTEIN 6 HOMOLOG"/>
    <property type="match status" value="1"/>
</dbReference>
<comment type="similarity">
    <text evidence="1 5">Belongs to the CDC6/cdc18 family.</text>
</comment>